<keyword evidence="3" id="KW-0813">Transport</keyword>
<dbReference type="EMBL" id="CP136051">
    <property type="protein sequence ID" value="WOK05812.1"/>
    <property type="molecule type" value="Genomic_DNA"/>
</dbReference>
<reference evidence="9 10" key="1">
    <citation type="journal article" date="2023" name="Microbiol. Resour. Announc.">
        <title>Complete Genome Sequence of Imperialibacter roseus strain P4T.</title>
        <authorList>
            <person name="Tizabi D.R."/>
            <person name="Bachvaroff T."/>
            <person name="Hill R.T."/>
        </authorList>
    </citation>
    <scope>NUCLEOTIDE SEQUENCE [LARGE SCALE GENOMIC DNA]</scope>
    <source>
        <strain evidence="9 10">P4T</strain>
    </source>
</reference>
<comment type="similarity">
    <text evidence="2">Belongs to the membrane fusion protein (MFP) (TC 8.A.1) family.</text>
</comment>
<evidence type="ECO:0000256" key="1">
    <source>
        <dbReference type="ARBA" id="ARBA00004196"/>
    </source>
</evidence>
<dbReference type="Pfam" id="PF25967">
    <property type="entry name" value="RND-MFP_C"/>
    <property type="match status" value="1"/>
</dbReference>
<dbReference type="PANTHER" id="PTHR30469:SF36">
    <property type="entry name" value="BLL3903 PROTEIN"/>
    <property type="match status" value="1"/>
</dbReference>
<dbReference type="InterPro" id="IPR058792">
    <property type="entry name" value="Beta-barrel_RND_2"/>
</dbReference>
<dbReference type="Gene3D" id="2.40.420.20">
    <property type="match status" value="1"/>
</dbReference>
<protein>
    <submittedName>
        <fullName evidence="9">Efflux RND transporter periplasmic adaptor subunit</fullName>
    </submittedName>
</protein>
<feature type="coiled-coil region" evidence="4">
    <location>
        <begin position="145"/>
        <end position="172"/>
    </location>
</feature>
<feature type="domain" description="CusB-like beta-barrel" evidence="7">
    <location>
        <begin position="207"/>
        <end position="277"/>
    </location>
</feature>
<dbReference type="SUPFAM" id="SSF111369">
    <property type="entry name" value="HlyD-like secretion proteins"/>
    <property type="match status" value="1"/>
</dbReference>
<dbReference type="NCBIfam" id="TIGR01730">
    <property type="entry name" value="RND_mfp"/>
    <property type="match status" value="1"/>
</dbReference>
<dbReference type="Pfam" id="PF25876">
    <property type="entry name" value="HH_MFP_RND"/>
    <property type="match status" value="1"/>
</dbReference>
<evidence type="ECO:0000313" key="10">
    <source>
        <dbReference type="Proteomes" id="UP001302349"/>
    </source>
</evidence>
<proteinExistence type="inferred from homology"/>
<feature type="domain" description="Multidrug resistance protein MdtA-like C-terminal permuted SH3" evidence="8">
    <location>
        <begin position="284"/>
        <end position="342"/>
    </location>
</feature>
<evidence type="ECO:0000256" key="4">
    <source>
        <dbReference type="SAM" id="Coils"/>
    </source>
</evidence>
<comment type="subcellular location">
    <subcellularLocation>
        <location evidence="1">Cell envelope</location>
    </subcellularLocation>
</comment>
<dbReference type="InterPro" id="IPR058627">
    <property type="entry name" value="MdtA-like_C"/>
</dbReference>
<evidence type="ECO:0000259" key="5">
    <source>
        <dbReference type="Pfam" id="PF25876"/>
    </source>
</evidence>
<feature type="domain" description="Multidrug resistance protein MdtA-like barrel-sandwich hybrid" evidence="6">
    <location>
        <begin position="74"/>
        <end position="195"/>
    </location>
</feature>
<evidence type="ECO:0000256" key="2">
    <source>
        <dbReference type="ARBA" id="ARBA00009477"/>
    </source>
</evidence>
<evidence type="ECO:0000256" key="3">
    <source>
        <dbReference type="ARBA" id="ARBA00022448"/>
    </source>
</evidence>
<name>A0ABZ0IQF6_9BACT</name>
<dbReference type="InterPro" id="IPR058625">
    <property type="entry name" value="MdtA-like_BSH"/>
</dbReference>
<evidence type="ECO:0000259" key="6">
    <source>
        <dbReference type="Pfam" id="PF25917"/>
    </source>
</evidence>
<keyword evidence="10" id="KW-1185">Reference proteome</keyword>
<evidence type="ECO:0000259" key="8">
    <source>
        <dbReference type="Pfam" id="PF25967"/>
    </source>
</evidence>
<sequence>MKKTVRRVLFYVMVLVVLVYLADRKFHFISKGEEVAQAETRSSGGSLPVTATIIKPEPLDDKLIITGALIANEAVEIASEVSGVVQKIYFKEGSRVKKGDLLLTLNTEDQEAQLEKLKFSKKLRETSEYRQRQLLEKEAISQEEYDVALTELNTASADIKVLEAQIAKSKIRAPFNGTIGLRYISDGAFINSSSRIASLININPIKVEFSIPGKYGTVINDGDPIFFTTDASEKTYQGTVYAVEPQIDQATRTMRIRATSDNSKGELFPGLFTRVEVVLNHKDNALMVPSIAVVNDLAGHKVFLERGGKVVEQPVTIGIRTANSIEIIEGIKEGDTVITSGLLQIRPNSVVEITDFN</sequence>
<gene>
    <name evidence="9" type="ORF">RT717_22315</name>
</gene>
<dbReference type="Gene3D" id="2.40.30.170">
    <property type="match status" value="1"/>
</dbReference>
<dbReference type="Gene3D" id="2.40.50.100">
    <property type="match status" value="1"/>
</dbReference>
<evidence type="ECO:0000259" key="7">
    <source>
        <dbReference type="Pfam" id="PF25954"/>
    </source>
</evidence>
<evidence type="ECO:0000313" key="9">
    <source>
        <dbReference type="EMBL" id="WOK05812.1"/>
    </source>
</evidence>
<dbReference type="Proteomes" id="UP001302349">
    <property type="component" value="Chromosome"/>
</dbReference>
<accession>A0ABZ0IQF6</accession>
<dbReference type="Pfam" id="PF25917">
    <property type="entry name" value="BSH_RND"/>
    <property type="match status" value="1"/>
</dbReference>
<dbReference type="InterPro" id="IPR006143">
    <property type="entry name" value="RND_pump_MFP"/>
</dbReference>
<keyword evidence="4" id="KW-0175">Coiled coil</keyword>
<dbReference type="InterPro" id="IPR058624">
    <property type="entry name" value="MdtA-like_HH"/>
</dbReference>
<dbReference type="Pfam" id="PF25954">
    <property type="entry name" value="Beta-barrel_RND_2"/>
    <property type="match status" value="1"/>
</dbReference>
<dbReference type="Gene3D" id="1.10.287.470">
    <property type="entry name" value="Helix hairpin bin"/>
    <property type="match status" value="1"/>
</dbReference>
<feature type="domain" description="Multidrug resistance protein MdtA-like alpha-helical hairpin" evidence="5">
    <location>
        <begin position="110"/>
        <end position="171"/>
    </location>
</feature>
<dbReference type="RefSeq" id="WP_317488566.1">
    <property type="nucleotide sequence ID" value="NZ_CP136051.1"/>
</dbReference>
<dbReference type="PANTHER" id="PTHR30469">
    <property type="entry name" value="MULTIDRUG RESISTANCE PROTEIN MDTA"/>
    <property type="match status" value="1"/>
</dbReference>
<organism evidence="9 10">
    <name type="scientific">Imperialibacter roseus</name>
    <dbReference type="NCBI Taxonomy" id="1324217"/>
    <lineage>
        <taxon>Bacteria</taxon>
        <taxon>Pseudomonadati</taxon>
        <taxon>Bacteroidota</taxon>
        <taxon>Cytophagia</taxon>
        <taxon>Cytophagales</taxon>
        <taxon>Flammeovirgaceae</taxon>
        <taxon>Imperialibacter</taxon>
    </lineage>
</organism>